<dbReference type="PROSITE" id="PS51186">
    <property type="entry name" value="GNAT"/>
    <property type="match status" value="1"/>
</dbReference>
<dbReference type="InterPro" id="IPR000182">
    <property type="entry name" value="GNAT_dom"/>
</dbReference>
<dbReference type="SUPFAM" id="SSF55729">
    <property type="entry name" value="Acyl-CoA N-acyltransferases (Nat)"/>
    <property type="match status" value="1"/>
</dbReference>
<dbReference type="Proteomes" id="UP000634455">
    <property type="component" value="Unassembled WGS sequence"/>
</dbReference>
<feature type="coiled-coil region" evidence="3">
    <location>
        <begin position="47"/>
        <end position="74"/>
    </location>
</feature>
<dbReference type="InterPro" id="IPR050680">
    <property type="entry name" value="YpeA/RimI_acetyltransf"/>
</dbReference>
<keyword evidence="2" id="KW-0012">Acyltransferase</keyword>
<name>A0ABQ3CXH7_9RHOB</name>
<gene>
    <name evidence="5" type="primary">yobR</name>
    <name evidence="5" type="ORF">GCM10008927_11390</name>
</gene>
<dbReference type="RefSeq" id="WP_189639630.1">
    <property type="nucleotide sequence ID" value="NZ_BMZF01000002.1"/>
</dbReference>
<dbReference type="EMBL" id="BMZF01000002">
    <property type="protein sequence ID" value="GHA48150.1"/>
    <property type="molecule type" value="Genomic_DNA"/>
</dbReference>
<evidence type="ECO:0000313" key="5">
    <source>
        <dbReference type="EMBL" id="GHA48150.1"/>
    </source>
</evidence>
<comment type="caution">
    <text evidence="5">The sequence shown here is derived from an EMBL/GenBank/DDBJ whole genome shotgun (WGS) entry which is preliminary data.</text>
</comment>
<keyword evidence="3" id="KW-0175">Coiled coil</keyword>
<evidence type="ECO:0000256" key="3">
    <source>
        <dbReference type="SAM" id="Coils"/>
    </source>
</evidence>
<evidence type="ECO:0000259" key="4">
    <source>
        <dbReference type="PROSITE" id="PS51186"/>
    </source>
</evidence>
<keyword evidence="1" id="KW-0808">Transferase</keyword>
<feature type="domain" description="N-acetyltransferase" evidence="4">
    <location>
        <begin position="96"/>
        <end position="232"/>
    </location>
</feature>
<reference evidence="6" key="1">
    <citation type="journal article" date="2019" name="Int. J. Syst. Evol. Microbiol.">
        <title>The Global Catalogue of Microorganisms (GCM) 10K type strain sequencing project: providing services to taxonomists for standard genome sequencing and annotation.</title>
        <authorList>
            <consortium name="The Broad Institute Genomics Platform"/>
            <consortium name="The Broad Institute Genome Sequencing Center for Infectious Disease"/>
            <person name="Wu L."/>
            <person name="Ma J."/>
        </authorList>
    </citation>
    <scope>NUCLEOTIDE SEQUENCE [LARGE SCALE GENOMIC DNA]</scope>
    <source>
        <strain evidence="6">KCTC 32465</strain>
    </source>
</reference>
<evidence type="ECO:0000313" key="6">
    <source>
        <dbReference type="Proteomes" id="UP000634455"/>
    </source>
</evidence>
<dbReference type="CDD" id="cd04301">
    <property type="entry name" value="NAT_SF"/>
    <property type="match status" value="1"/>
</dbReference>
<dbReference type="PANTHER" id="PTHR43420">
    <property type="entry name" value="ACETYLTRANSFERASE"/>
    <property type="match status" value="1"/>
</dbReference>
<proteinExistence type="predicted"/>
<dbReference type="Pfam" id="PF24553">
    <property type="entry name" value="Rv0428c_C"/>
    <property type="match status" value="1"/>
</dbReference>
<sequence length="232" mass="25807">MSWTKPDIETLYDAIDATWAPFEMREENGWIIREGRGGGKRVSAATQTEANASIENAERAMDALEQQRMFMIRAGFPTLEIQLARRQYSILDATLIMACETTKIAAKHPVDISQDPSKTQAEIWAAGGVNSERLDVMRRVSVPKACLSIQNKAAAFAAIHDGVCMVHCVEVIESMRRQGLGKQIMQAVAEWAAQNKAHTVCILVVAANHGAKTMYEKMGLVEVGKYHYRIKR</sequence>
<keyword evidence="6" id="KW-1185">Reference proteome</keyword>
<evidence type="ECO:0000256" key="1">
    <source>
        <dbReference type="ARBA" id="ARBA00022679"/>
    </source>
</evidence>
<protein>
    <submittedName>
        <fullName evidence="5">N-acetyltransferase</fullName>
    </submittedName>
</protein>
<dbReference type="InterPro" id="IPR016181">
    <property type="entry name" value="Acyl_CoA_acyltransferase"/>
</dbReference>
<dbReference type="InterPro" id="IPR056935">
    <property type="entry name" value="Rv0428c-like_C"/>
</dbReference>
<organism evidence="5 6">
    <name type="scientific">Paramylibacter ulvae</name>
    <dbReference type="NCBI Taxonomy" id="1651968"/>
    <lineage>
        <taxon>Bacteria</taxon>
        <taxon>Pseudomonadati</taxon>
        <taxon>Pseudomonadota</taxon>
        <taxon>Alphaproteobacteria</taxon>
        <taxon>Rhodobacterales</taxon>
        <taxon>Paracoccaceae</taxon>
        <taxon>Paramylibacter</taxon>
    </lineage>
</organism>
<dbReference type="Gene3D" id="3.40.630.30">
    <property type="match status" value="1"/>
</dbReference>
<accession>A0ABQ3CXH7</accession>
<evidence type="ECO:0000256" key="2">
    <source>
        <dbReference type="ARBA" id="ARBA00023315"/>
    </source>
</evidence>